<accession>A0AA42CGF6</accession>
<keyword evidence="7" id="KW-1185">Reference proteome</keyword>
<evidence type="ECO:0000256" key="4">
    <source>
        <dbReference type="PIRSR" id="PIRSR001365-1"/>
    </source>
</evidence>
<gene>
    <name evidence="6" type="ORF">M8523_00725</name>
</gene>
<dbReference type="RefSeq" id="WP_282582903.1">
    <property type="nucleotide sequence ID" value="NZ_JAMOIM010000001.1"/>
</dbReference>
<evidence type="ECO:0000256" key="5">
    <source>
        <dbReference type="PIRSR" id="PIRSR001365-2"/>
    </source>
</evidence>
<evidence type="ECO:0000256" key="3">
    <source>
        <dbReference type="PIRNR" id="PIRNR001365"/>
    </source>
</evidence>
<dbReference type="Pfam" id="PF00701">
    <property type="entry name" value="DHDPS"/>
    <property type="match status" value="1"/>
</dbReference>
<dbReference type="AlphaFoldDB" id="A0AA42CGF6"/>
<dbReference type="PRINTS" id="PR00146">
    <property type="entry name" value="DHPICSNTHASE"/>
</dbReference>
<comment type="similarity">
    <text evidence="1 3">Belongs to the DapA family.</text>
</comment>
<dbReference type="PANTHER" id="PTHR12128">
    <property type="entry name" value="DIHYDRODIPICOLINATE SYNTHASE"/>
    <property type="match status" value="1"/>
</dbReference>
<evidence type="ECO:0000256" key="1">
    <source>
        <dbReference type="ARBA" id="ARBA00007592"/>
    </source>
</evidence>
<comment type="caution">
    <text evidence="6">The sequence shown here is derived from an EMBL/GenBank/DDBJ whole genome shotgun (WGS) entry which is preliminary data.</text>
</comment>
<dbReference type="Proteomes" id="UP001165667">
    <property type="component" value="Unassembled WGS sequence"/>
</dbReference>
<evidence type="ECO:0000256" key="2">
    <source>
        <dbReference type="ARBA" id="ARBA00023239"/>
    </source>
</evidence>
<evidence type="ECO:0000313" key="7">
    <source>
        <dbReference type="Proteomes" id="UP001165667"/>
    </source>
</evidence>
<dbReference type="PANTHER" id="PTHR12128:SF66">
    <property type="entry name" value="4-HYDROXY-2-OXOGLUTARATE ALDOLASE, MITOCHONDRIAL"/>
    <property type="match status" value="1"/>
</dbReference>
<dbReference type="Gene3D" id="3.20.20.70">
    <property type="entry name" value="Aldolase class I"/>
    <property type="match status" value="1"/>
</dbReference>
<protein>
    <submittedName>
        <fullName evidence="6">Dihydrodipicolinate synthase family protein</fullName>
    </submittedName>
</protein>
<name>A0AA42CGF6_9HYPH</name>
<dbReference type="InterPro" id="IPR002220">
    <property type="entry name" value="DapA-like"/>
</dbReference>
<proteinExistence type="inferred from homology"/>
<sequence length="294" mass="31124">MTAVSAFPITPASPDGTVDLVALRRLVATLVTAKVDSIGLLGSTGSYPYLARTERQRALDVALDEAGGAVPVLVGVGALRTDEAVRLAQDARAAGAAAGLLAPVSYTPLTDDEVFEHFATVARESGLPLCIYDNPGTTHFTFSPELIGRLSQLDGIVAVKCPAPAPESVAGHVRNLRGIVRDAFSLGYSGDWNAVEALLAGGEVWYSVVAGLFPATAMTLVDAVRQGDADEARRLNTRLAPLWTLFKSFSSLRVMYAAADLMGLCRAEPPRPILPLSIEAKRQVAETLRELDLI</sequence>
<feature type="active site" description="Schiff-base intermediate with substrate" evidence="4">
    <location>
        <position position="160"/>
    </location>
</feature>
<reference evidence="6" key="1">
    <citation type="submission" date="2022-05" db="EMBL/GenBank/DDBJ databases">
        <authorList>
            <person name="Pankratov T."/>
        </authorList>
    </citation>
    <scope>NUCLEOTIDE SEQUENCE</scope>
    <source>
        <strain evidence="6">BP6-180914</strain>
    </source>
</reference>
<keyword evidence="2 3" id="KW-0456">Lyase</keyword>
<feature type="binding site" evidence="5">
    <location>
        <position position="44"/>
    </location>
    <ligand>
        <name>pyruvate</name>
        <dbReference type="ChEBI" id="CHEBI:15361"/>
    </ligand>
</feature>
<dbReference type="SMART" id="SM01130">
    <property type="entry name" value="DHDPS"/>
    <property type="match status" value="1"/>
</dbReference>
<dbReference type="InterPro" id="IPR013785">
    <property type="entry name" value="Aldolase_TIM"/>
</dbReference>
<feature type="active site" description="Proton donor/acceptor" evidence="4">
    <location>
        <position position="132"/>
    </location>
</feature>
<dbReference type="SUPFAM" id="SSF51569">
    <property type="entry name" value="Aldolase"/>
    <property type="match status" value="1"/>
</dbReference>
<dbReference type="EMBL" id="JAMOIM010000001">
    <property type="protein sequence ID" value="MCW6506543.1"/>
    <property type="molecule type" value="Genomic_DNA"/>
</dbReference>
<dbReference type="CDD" id="cd00408">
    <property type="entry name" value="DHDPS-like"/>
    <property type="match status" value="1"/>
</dbReference>
<dbReference type="GO" id="GO:0008840">
    <property type="term" value="F:4-hydroxy-tetrahydrodipicolinate synthase activity"/>
    <property type="evidence" value="ECO:0007669"/>
    <property type="project" value="TreeGrafter"/>
</dbReference>
<evidence type="ECO:0000313" key="6">
    <source>
        <dbReference type="EMBL" id="MCW6506543.1"/>
    </source>
</evidence>
<organism evidence="6 7">
    <name type="scientific">Lichenifustis flavocetrariae</name>
    <dbReference type="NCBI Taxonomy" id="2949735"/>
    <lineage>
        <taxon>Bacteria</taxon>
        <taxon>Pseudomonadati</taxon>
        <taxon>Pseudomonadota</taxon>
        <taxon>Alphaproteobacteria</taxon>
        <taxon>Hyphomicrobiales</taxon>
        <taxon>Lichenihabitantaceae</taxon>
        <taxon>Lichenifustis</taxon>
    </lineage>
</organism>
<dbReference type="PIRSF" id="PIRSF001365">
    <property type="entry name" value="DHDPS"/>
    <property type="match status" value="1"/>
</dbReference>